<gene>
    <name evidence="9" type="primary">vapC6</name>
    <name evidence="8" type="synonym">vapC</name>
    <name evidence="9" type="ORF">Ari01nite_06210</name>
</gene>
<dbReference type="InterPro" id="IPR029060">
    <property type="entry name" value="PIN-like_dom_sf"/>
</dbReference>
<evidence type="ECO:0000256" key="3">
    <source>
        <dbReference type="ARBA" id="ARBA00022722"/>
    </source>
</evidence>
<comment type="function">
    <text evidence="8">Toxic component of a toxin-antitoxin (TA) system. An RNase.</text>
</comment>
<dbReference type="GO" id="GO:0016787">
    <property type="term" value="F:hydrolase activity"/>
    <property type="evidence" value="ECO:0007669"/>
    <property type="project" value="UniProtKB-KW"/>
</dbReference>
<evidence type="ECO:0000256" key="4">
    <source>
        <dbReference type="ARBA" id="ARBA00022723"/>
    </source>
</evidence>
<dbReference type="RefSeq" id="WP_203778991.1">
    <property type="nucleotide sequence ID" value="NZ_BOMV01000005.1"/>
</dbReference>
<comment type="cofactor">
    <cofactor evidence="1 8">
        <name>Mg(2+)</name>
        <dbReference type="ChEBI" id="CHEBI:18420"/>
    </cofactor>
</comment>
<keyword evidence="8" id="KW-0800">Toxin</keyword>
<comment type="caution">
    <text evidence="9">The sequence shown here is derived from an EMBL/GenBank/DDBJ whole genome shotgun (WGS) entry which is preliminary data.</text>
</comment>
<keyword evidence="10" id="KW-1185">Reference proteome</keyword>
<evidence type="ECO:0000256" key="5">
    <source>
        <dbReference type="ARBA" id="ARBA00022801"/>
    </source>
</evidence>
<evidence type="ECO:0000313" key="10">
    <source>
        <dbReference type="Proteomes" id="UP000636960"/>
    </source>
</evidence>
<feature type="binding site" evidence="8">
    <location>
        <position position="96"/>
    </location>
    <ligand>
        <name>Mg(2+)</name>
        <dbReference type="ChEBI" id="CHEBI:18420"/>
    </ligand>
</feature>
<dbReference type="PANTHER" id="PTHR33653">
    <property type="entry name" value="RIBONUCLEASE VAPC2"/>
    <property type="match status" value="1"/>
</dbReference>
<keyword evidence="6 8" id="KW-0460">Magnesium</keyword>
<proteinExistence type="inferred from homology"/>
<protein>
    <recommendedName>
        <fullName evidence="8">Ribonuclease VapC</fullName>
        <shortName evidence="8">RNase VapC</shortName>
        <ecNumber evidence="8">3.1.-.-</ecNumber>
    </recommendedName>
    <alternativeName>
        <fullName evidence="8">Toxin VapC</fullName>
    </alternativeName>
</protein>
<dbReference type="AlphaFoldDB" id="A0A919MMN9"/>
<sequence length="143" mass="16139">MRYLADSSALWRLLRDAEVRAGWADVISDHAIGSCHPQRTEFRRSARNLDEYEQMTAMFTDLYPDVPLPKSAWQWVESAQYRLLRGGVHRALSCVDLLICACAAIRGLVILHDDNDFAAAAQHLPDLAERRVHSLPLSALANR</sequence>
<organism evidence="9 10">
    <name type="scientific">Paractinoplanes rishiriensis</name>
    <dbReference type="NCBI Taxonomy" id="1050105"/>
    <lineage>
        <taxon>Bacteria</taxon>
        <taxon>Bacillati</taxon>
        <taxon>Actinomycetota</taxon>
        <taxon>Actinomycetes</taxon>
        <taxon>Micromonosporales</taxon>
        <taxon>Micromonosporaceae</taxon>
        <taxon>Paractinoplanes</taxon>
    </lineage>
</organism>
<dbReference type="GO" id="GO:0090729">
    <property type="term" value="F:toxin activity"/>
    <property type="evidence" value="ECO:0007669"/>
    <property type="project" value="UniProtKB-KW"/>
</dbReference>
<dbReference type="EMBL" id="BOMV01000005">
    <property type="protein sequence ID" value="GIE93156.1"/>
    <property type="molecule type" value="Genomic_DNA"/>
</dbReference>
<accession>A0A919MMN9</accession>
<comment type="similarity">
    <text evidence="7 8">Belongs to the PINc/VapC protein family.</text>
</comment>
<evidence type="ECO:0000256" key="8">
    <source>
        <dbReference type="HAMAP-Rule" id="MF_00265"/>
    </source>
</evidence>
<evidence type="ECO:0000313" key="9">
    <source>
        <dbReference type="EMBL" id="GIE93156.1"/>
    </source>
</evidence>
<evidence type="ECO:0000256" key="7">
    <source>
        <dbReference type="ARBA" id="ARBA00038093"/>
    </source>
</evidence>
<keyword evidence="2 8" id="KW-1277">Toxin-antitoxin system</keyword>
<feature type="binding site" evidence="8">
    <location>
        <position position="6"/>
    </location>
    <ligand>
        <name>Mg(2+)</name>
        <dbReference type="ChEBI" id="CHEBI:18420"/>
    </ligand>
</feature>
<dbReference type="GO" id="GO:0000287">
    <property type="term" value="F:magnesium ion binding"/>
    <property type="evidence" value="ECO:0007669"/>
    <property type="project" value="UniProtKB-UniRule"/>
</dbReference>
<dbReference type="InterPro" id="IPR050556">
    <property type="entry name" value="Type_II_TA_system_RNase"/>
</dbReference>
<dbReference type="HAMAP" id="MF_00265">
    <property type="entry name" value="VapC_Nob1"/>
    <property type="match status" value="1"/>
</dbReference>
<evidence type="ECO:0000256" key="1">
    <source>
        <dbReference type="ARBA" id="ARBA00001946"/>
    </source>
</evidence>
<dbReference type="SUPFAM" id="SSF88723">
    <property type="entry name" value="PIN domain-like"/>
    <property type="match status" value="1"/>
</dbReference>
<evidence type="ECO:0000256" key="2">
    <source>
        <dbReference type="ARBA" id="ARBA00022649"/>
    </source>
</evidence>
<name>A0A919MMN9_9ACTN</name>
<keyword evidence="4 8" id="KW-0479">Metal-binding</keyword>
<dbReference type="EC" id="3.1.-.-" evidence="8"/>
<evidence type="ECO:0000256" key="6">
    <source>
        <dbReference type="ARBA" id="ARBA00022842"/>
    </source>
</evidence>
<keyword evidence="3 8" id="KW-0540">Nuclease</keyword>
<dbReference type="GO" id="GO:0004540">
    <property type="term" value="F:RNA nuclease activity"/>
    <property type="evidence" value="ECO:0007669"/>
    <property type="project" value="InterPro"/>
</dbReference>
<dbReference type="Proteomes" id="UP000636960">
    <property type="component" value="Unassembled WGS sequence"/>
</dbReference>
<keyword evidence="5 8" id="KW-0378">Hydrolase</keyword>
<dbReference type="Gene3D" id="3.40.50.1010">
    <property type="entry name" value="5'-nuclease"/>
    <property type="match status" value="1"/>
</dbReference>
<dbReference type="InterPro" id="IPR022907">
    <property type="entry name" value="VapC_family"/>
</dbReference>
<dbReference type="PANTHER" id="PTHR33653:SF1">
    <property type="entry name" value="RIBONUCLEASE VAPC2"/>
    <property type="match status" value="1"/>
</dbReference>
<reference evidence="9" key="1">
    <citation type="submission" date="2021-01" db="EMBL/GenBank/DDBJ databases">
        <title>Whole genome shotgun sequence of Actinoplanes rishiriensis NBRC 108556.</title>
        <authorList>
            <person name="Komaki H."/>
            <person name="Tamura T."/>
        </authorList>
    </citation>
    <scope>NUCLEOTIDE SEQUENCE</scope>
    <source>
        <strain evidence="9">NBRC 108556</strain>
    </source>
</reference>